<dbReference type="InterPro" id="IPR010753">
    <property type="entry name" value="DUF1330"/>
</dbReference>
<dbReference type="OrthoDB" id="9806380at2"/>
<accession>A0A2P8HP85</accession>
<evidence type="ECO:0000259" key="1">
    <source>
        <dbReference type="Pfam" id="PF07045"/>
    </source>
</evidence>
<evidence type="ECO:0000313" key="3">
    <source>
        <dbReference type="Proteomes" id="UP000240971"/>
    </source>
</evidence>
<protein>
    <submittedName>
        <fullName evidence="2">Uncharacterized protein (DUF1330 family)</fullName>
    </submittedName>
</protein>
<keyword evidence="3" id="KW-1185">Reference proteome</keyword>
<name>A0A2P8HP85_CHINA</name>
<reference evidence="2 3" key="1">
    <citation type="submission" date="2018-03" db="EMBL/GenBank/DDBJ databases">
        <title>Genomic Encyclopedia of Archaeal and Bacterial Type Strains, Phase II (KMG-II): from individual species to whole genera.</title>
        <authorList>
            <person name="Goeker M."/>
        </authorList>
    </citation>
    <scope>NUCLEOTIDE SEQUENCE [LARGE SCALE GENOMIC DNA]</scope>
    <source>
        <strain evidence="2 3">DSM 24859</strain>
    </source>
</reference>
<comment type="caution">
    <text evidence="2">The sequence shown here is derived from an EMBL/GenBank/DDBJ whole genome shotgun (WGS) entry which is preliminary data.</text>
</comment>
<dbReference type="Pfam" id="PF07045">
    <property type="entry name" value="DUF1330"/>
    <property type="match status" value="1"/>
</dbReference>
<dbReference type="Proteomes" id="UP000240971">
    <property type="component" value="Unassembled WGS sequence"/>
</dbReference>
<evidence type="ECO:0000313" key="2">
    <source>
        <dbReference type="EMBL" id="PSL48033.1"/>
    </source>
</evidence>
<dbReference type="AlphaFoldDB" id="A0A2P8HP85"/>
<gene>
    <name evidence="2" type="ORF">CLV51_102893</name>
</gene>
<dbReference type="PANTHER" id="PTHR41521:SF4">
    <property type="entry name" value="BLR0684 PROTEIN"/>
    <property type="match status" value="1"/>
</dbReference>
<dbReference type="Gene3D" id="3.30.70.100">
    <property type="match status" value="1"/>
</dbReference>
<dbReference type="PANTHER" id="PTHR41521">
    <property type="match status" value="1"/>
</dbReference>
<proteinExistence type="predicted"/>
<dbReference type="RefSeq" id="WP_158267002.1">
    <property type="nucleotide sequence ID" value="NZ_PYAW01000002.1"/>
</dbReference>
<dbReference type="EMBL" id="PYAW01000002">
    <property type="protein sequence ID" value="PSL48033.1"/>
    <property type="molecule type" value="Genomic_DNA"/>
</dbReference>
<sequence length="97" mass="10838">MAVYYINSYDITNMEEFEKYGPPVTALLHKYGAVVLAADLAGIAVEGAPKHMNAIIKFPSEEAALNCYNDPVYQPLKAIRRRSTDNCTMVLVKDLNR</sequence>
<organism evidence="2 3">
    <name type="scientific">Chitinophaga niastensis</name>
    <dbReference type="NCBI Taxonomy" id="536980"/>
    <lineage>
        <taxon>Bacteria</taxon>
        <taxon>Pseudomonadati</taxon>
        <taxon>Bacteroidota</taxon>
        <taxon>Chitinophagia</taxon>
        <taxon>Chitinophagales</taxon>
        <taxon>Chitinophagaceae</taxon>
        <taxon>Chitinophaga</taxon>
    </lineage>
</organism>
<dbReference type="InterPro" id="IPR011008">
    <property type="entry name" value="Dimeric_a/b-barrel"/>
</dbReference>
<dbReference type="SUPFAM" id="SSF54909">
    <property type="entry name" value="Dimeric alpha+beta barrel"/>
    <property type="match status" value="1"/>
</dbReference>
<feature type="domain" description="DUF1330" evidence="1">
    <location>
        <begin position="3"/>
        <end position="93"/>
    </location>
</feature>